<name>A0ACC0KT21_CHOFU</name>
<dbReference type="EMBL" id="CM046123">
    <property type="protein sequence ID" value="KAI8439216.1"/>
    <property type="molecule type" value="Genomic_DNA"/>
</dbReference>
<accession>A0ACC0KT21</accession>
<comment type="caution">
    <text evidence="1">The sequence shown here is derived from an EMBL/GenBank/DDBJ whole genome shotgun (WGS) entry which is preliminary data.</text>
</comment>
<gene>
    <name evidence="1" type="ORF">MSG28_013058</name>
</gene>
<organism evidence="1 2">
    <name type="scientific">Choristoneura fumiferana</name>
    <name type="common">Spruce budworm moth</name>
    <name type="synonym">Archips fumiferana</name>
    <dbReference type="NCBI Taxonomy" id="7141"/>
    <lineage>
        <taxon>Eukaryota</taxon>
        <taxon>Metazoa</taxon>
        <taxon>Ecdysozoa</taxon>
        <taxon>Arthropoda</taxon>
        <taxon>Hexapoda</taxon>
        <taxon>Insecta</taxon>
        <taxon>Pterygota</taxon>
        <taxon>Neoptera</taxon>
        <taxon>Endopterygota</taxon>
        <taxon>Lepidoptera</taxon>
        <taxon>Glossata</taxon>
        <taxon>Ditrysia</taxon>
        <taxon>Tortricoidea</taxon>
        <taxon>Tortricidae</taxon>
        <taxon>Tortricinae</taxon>
        <taxon>Choristoneura</taxon>
    </lineage>
</organism>
<proteinExistence type="predicted"/>
<dbReference type="Proteomes" id="UP001064048">
    <property type="component" value="Chromosome 23"/>
</dbReference>
<sequence length="301" mass="34584">MVVIMMMMVVMMMMVGNKYFDDNADDELMMTVVDGDDDDDDDYFEYVVTKKDAPPICFGTSLPREVLPTEGPTMSPFMRRLGGAKQRNLGPGSYDDGRNAFYDITHRHYSKVCFGPKTPRWITKHEYQPPPQPLPPKKPIPQNCAPFNQTGKRQGLFKANSYPAACDYCPEFKKRQMKFAYSFSGKKVLRCPVMIKCVPYNLDACGYCGCSCSAQGDYWQFENRLFLCRRHYAGLFNHCLAKFQGAKLADFKSVRDCFFAHAHNSCKAAMKIMKSEEIQKKLRKEAYLDLYFPQRRFCAGN</sequence>
<keyword evidence="2" id="KW-1185">Reference proteome</keyword>
<evidence type="ECO:0000313" key="2">
    <source>
        <dbReference type="Proteomes" id="UP001064048"/>
    </source>
</evidence>
<evidence type="ECO:0000313" key="1">
    <source>
        <dbReference type="EMBL" id="KAI8439216.1"/>
    </source>
</evidence>
<reference evidence="1 2" key="1">
    <citation type="journal article" date="2022" name="Genome Biol. Evol.">
        <title>The Spruce Budworm Genome: Reconstructing the Evolutionary History of Antifreeze Proteins.</title>
        <authorList>
            <person name="Beliveau C."/>
            <person name="Gagne P."/>
            <person name="Picq S."/>
            <person name="Vernygora O."/>
            <person name="Keeling C.I."/>
            <person name="Pinkney K."/>
            <person name="Doucet D."/>
            <person name="Wen F."/>
            <person name="Johnston J.S."/>
            <person name="Maaroufi H."/>
            <person name="Boyle B."/>
            <person name="Laroche J."/>
            <person name="Dewar K."/>
            <person name="Juretic N."/>
            <person name="Blackburn G."/>
            <person name="Nisole A."/>
            <person name="Brunet B."/>
            <person name="Brandao M."/>
            <person name="Lumley L."/>
            <person name="Duan J."/>
            <person name="Quan G."/>
            <person name="Lucarotti C.J."/>
            <person name="Roe A.D."/>
            <person name="Sperling F.A.H."/>
            <person name="Levesque R.C."/>
            <person name="Cusson M."/>
        </authorList>
    </citation>
    <scope>NUCLEOTIDE SEQUENCE [LARGE SCALE GENOMIC DNA]</scope>
    <source>
        <strain evidence="1">Glfc:IPQL:Cfum</strain>
    </source>
</reference>
<protein>
    <submittedName>
        <fullName evidence="1">Uncharacterized protein</fullName>
    </submittedName>
</protein>